<dbReference type="CDD" id="cd07721">
    <property type="entry name" value="yflN-like_MBL-fold"/>
    <property type="match status" value="1"/>
</dbReference>
<dbReference type="Proteomes" id="UP001597068">
    <property type="component" value="Unassembled WGS sequence"/>
</dbReference>
<dbReference type="PANTHER" id="PTHR42951">
    <property type="entry name" value="METALLO-BETA-LACTAMASE DOMAIN-CONTAINING"/>
    <property type="match status" value="1"/>
</dbReference>
<evidence type="ECO:0000313" key="2">
    <source>
        <dbReference type="EMBL" id="MFD0925236.1"/>
    </source>
</evidence>
<comment type="caution">
    <text evidence="2">The sequence shown here is derived from an EMBL/GenBank/DDBJ whole genome shotgun (WGS) entry which is preliminary data.</text>
</comment>
<evidence type="ECO:0000313" key="3">
    <source>
        <dbReference type="Proteomes" id="UP001597068"/>
    </source>
</evidence>
<organism evidence="2 3">
    <name type="scientific">Williamsia deligens</name>
    <dbReference type="NCBI Taxonomy" id="321325"/>
    <lineage>
        <taxon>Bacteria</taxon>
        <taxon>Bacillati</taxon>
        <taxon>Actinomycetota</taxon>
        <taxon>Actinomycetes</taxon>
        <taxon>Mycobacteriales</taxon>
        <taxon>Nocardiaceae</taxon>
        <taxon>Williamsia</taxon>
    </lineage>
</organism>
<dbReference type="Pfam" id="PF00753">
    <property type="entry name" value="Lactamase_B"/>
    <property type="match status" value="1"/>
</dbReference>
<dbReference type="EMBL" id="JBHTIL010000001">
    <property type="protein sequence ID" value="MFD0925236.1"/>
    <property type="molecule type" value="Genomic_DNA"/>
</dbReference>
<keyword evidence="3" id="KW-1185">Reference proteome</keyword>
<dbReference type="InterPro" id="IPR001279">
    <property type="entry name" value="Metallo-B-lactamas"/>
</dbReference>
<dbReference type="Gene3D" id="3.60.15.10">
    <property type="entry name" value="Ribonuclease Z/Hydroxyacylglutathione hydrolase-like"/>
    <property type="match status" value="1"/>
</dbReference>
<accession>A0ABW3G3M6</accession>
<name>A0ABW3G3M6_9NOCA</name>
<protein>
    <submittedName>
        <fullName evidence="2">MBL fold metallo-hydrolase</fullName>
    </submittedName>
</protein>
<feature type="domain" description="Metallo-beta-lactamase" evidence="1">
    <location>
        <begin position="24"/>
        <end position="233"/>
    </location>
</feature>
<dbReference type="SMART" id="SM00849">
    <property type="entry name" value="Lactamase_B"/>
    <property type="match status" value="1"/>
</dbReference>
<proteinExistence type="predicted"/>
<dbReference type="InterPro" id="IPR050855">
    <property type="entry name" value="NDM-1-like"/>
</dbReference>
<sequence length="251" mass="26489">MTQLSLDTVDDGQGGYAHLFQTSHVNWVVLQDDSGVTLIDGGYPKQTDAVENSLAQIGASPADIRGALVTHAHVDHIGGLRILAERHGFPVYADPVEVHHVRREYLEQAGPADLLPLAYRPSVLRWLVEVSREGVLDKSGIDAAQPFPTADELDLPGRPRPIACPGHTSGHSAYLVAGGRVLVSGDALITGHGTSAVHGPQCLHKAFHHDITTNRASVQALAAVDADVVFPGHGPAFHGPVADAVAQALAR</sequence>
<dbReference type="RefSeq" id="WP_253646798.1">
    <property type="nucleotide sequence ID" value="NZ_BAAAMO010000002.1"/>
</dbReference>
<dbReference type="PANTHER" id="PTHR42951:SF14">
    <property type="entry name" value="METALLO-BETA-LACTAMASE SUPERFAMILY PROTEIN"/>
    <property type="match status" value="1"/>
</dbReference>
<dbReference type="SUPFAM" id="SSF56281">
    <property type="entry name" value="Metallo-hydrolase/oxidoreductase"/>
    <property type="match status" value="1"/>
</dbReference>
<dbReference type="InterPro" id="IPR036866">
    <property type="entry name" value="RibonucZ/Hydroxyglut_hydro"/>
</dbReference>
<reference evidence="3" key="1">
    <citation type="journal article" date="2019" name="Int. J. Syst. Evol. Microbiol.">
        <title>The Global Catalogue of Microorganisms (GCM) 10K type strain sequencing project: providing services to taxonomists for standard genome sequencing and annotation.</title>
        <authorList>
            <consortium name="The Broad Institute Genomics Platform"/>
            <consortium name="The Broad Institute Genome Sequencing Center for Infectious Disease"/>
            <person name="Wu L."/>
            <person name="Ma J."/>
        </authorList>
    </citation>
    <scope>NUCLEOTIDE SEQUENCE [LARGE SCALE GENOMIC DNA]</scope>
    <source>
        <strain evidence="3">CCUG 50873</strain>
    </source>
</reference>
<evidence type="ECO:0000259" key="1">
    <source>
        <dbReference type="SMART" id="SM00849"/>
    </source>
</evidence>
<gene>
    <name evidence="2" type="ORF">ACFQ04_05740</name>
</gene>